<name>U5CLY9_AMBTC</name>
<evidence type="ECO:0000313" key="5">
    <source>
        <dbReference type="EMBL" id="ERN10897.1"/>
    </source>
</evidence>
<reference evidence="6" key="1">
    <citation type="journal article" date="2013" name="Science">
        <title>The Amborella genome and the evolution of flowering plants.</title>
        <authorList>
            <consortium name="Amborella Genome Project"/>
        </authorList>
    </citation>
    <scope>NUCLEOTIDE SEQUENCE [LARGE SCALE GENOMIC DNA]</scope>
</reference>
<dbReference type="eggNOG" id="ENOG502RXST">
    <property type="taxonomic scope" value="Eukaryota"/>
</dbReference>
<organism evidence="5 6">
    <name type="scientific">Amborella trichopoda</name>
    <dbReference type="NCBI Taxonomy" id="13333"/>
    <lineage>
        <taxon>Eukaryota</taxon>
        <taxon>Viridiplantae</taxon>
        <taxon>Streptophyta</taxon>
        <taxon>Embryophyta</taxon>
        <taxon>Tracheophyta</taxon>
        <taxon>Spermatophyta</taxon>
        <taxon>Magnoliopsida</taxon>
        <taxon>Amborellales</taxon>
        <taxon>Amborellaceae</taxon>
        <taxon>Amborella</taxon>
    </lineage>
</organism>
<sequence>MAITMPTGRPLLPFLFFFILYHTCFSCKGVFAGKSNVTAKIPRPMIGFGKEKISHLHFYFHDVLSGRNPSAIQVARADTTSKFLTLFGAVYMIDDPLTEGPDPKSKLFGRAQGFYASASQTDLGLLMAMNFAFVEGKYKGSTLTILGRNPVLNPVREMPIIGGSGLFRLARGYVLAKTHLFDLKTGDAVVEYNVYVTHY</sequence>
<comment type="subcellular location">
    <subcellularLocation>
        <location evidence="4">Secreted</location>
        <location evidence="4">Extracellular space</location>
        <location evidence="4">Apoplast</location>
    </subcellularLocation>
</comment>
<comment type="function">
    <text evidence="4">Dirigent proteins impart stereoselectivity on the phenoxy radical-coupling reaction, yielding optically active lignans from two molecules of coniferyl alcohol in the biosynthesis of lignans, flavonolignans, and alkaloids and thus plays a central role in plant secondary metabolism.</text>
</comment>
<dbReference type="OrthoDB" id="1864232at2759"/>
<dbReference type="HOGENOM" id="CLU_087111_2_1_1"/>
<dbReference type="PANTHER" id="PTHR21495">
    <property type="entry name" value="NUCLEOPORIN-RELATED"/>
    <property type="match status" value="1"/>
</dbReference>
<protein>
    <recommendedName>
        <fullName evidence="4">Dirigent protein</fullName>
    </recommendedName>
</protein>
<dbReference type="Proteomes" id="UP000017836">
    <property type="component" value="Unassembled WGS sequence"/>
</dbReference>
<dbReference type="InterPro" id="IPR004265">
    <property type="entry name" value="Dirigent"/>
</dbReference>
<evidence type="ECO:0000256" key="3">
    <source>
        <dbReference type="ARBA" id="ARBA00022525"/>
    </source>
</evidence>
<dbReference type="AlphaFoldDB" id="U5CLY9"/>
<dbReference type="InterPro" id="IPR044859">
    <property type="entry name" value="Allene_oxi_cyc_Dirigent"/>
</dbReference>
<feature type="chain" id="PRO_5008193996" description="Dirigent protein" evidence="4">
    <location>
        <begin position="27"/>
        <end position="199"/>
    </location>
</feature>
<evidence type="ECO:0000256" key="1">
    <source>
        <dbReference type="ARBA" id="ARBA00010746"/>
    </source>
</evidence>
<keyword evidence="3 4" id="KW-0964">Secreted</keyword>
<feature type="signal peptide" evidence="4">
    <location>
        <begin position="1"/>
        <end position="26"/>
    </location>
</feature>
<evidence type="ECO:0000256" key="2">
    <source>
        <dbReference type="ARBA" id="ARBA00011738"/>
    </source>
</evidence>
<dbReference type="EMBL" id="KI392765">
    <property type="protein sequence ID" value="ERN10897.1"/>
    <property type="molecule type" value="Genomic_DNA"/>
</dbReference>
<comment type="similarity">
    <text evidence="1 4">Belongs to the plant dirigent protein family.</text>
</comment>
<dbReference type="GO" id="GO:0009699">
    <property type="term" value="P:phenylpropanoid biosynthetic process"/>
    <property type="evidence" value="ECO:0007669"/>
    <property type="project" value="UniProtKB-ARBA"/>
</dbReference>
<evidence type="ECO:0000256" key="4">
    <source>
        <dbReference type="RuleBase" id="RU363099"/>
    </source>
</evidence>
<gene>
    <name evidence="5" type="ORF">AMTR_s03766p00005550</name>
</gene>
<keyword evidence="4" id="KW-0052">Apoplast</keyword>
<dbReference type="OMA" id="NGNCHEF"/>
<accession>U5CLY9</accession>
<dbReference type="Pfam" id="PF03018">
    <property type="entry name" value="Dirigent"/>
    <property type="match status" value="1"/>
</dbReference>
<dbReference type="KEGG" id="atr:18439080"/>
<dbReference type="Gene3D" id="2.40.480.10">
    <property type="entry name" value="Allene oxide cyclase-like"/>
    <property type="match status" value="1"/>
</dbReference>
<proteinExistence type="inferred from homology"/>
<keyword evidence="4" id="KW-0732">Signal</keyword>
<comment type="subunit">
    <text evidence="2 4">Homodimer.</text>
</comment>
<keyword evidence="6" id="KW-1185">Reference proteome</keyword>
<dbReference type="GO" id="GO:0048046">
    <property type="term" value="C:apoplast"/>
    <property type="evidence" value="ECO:0007669"/>
    <property type="project" value="UniProtKB-SubCell"/>
</dbReference>
<dbReference type="Gramene" id="ERN10897">
    <property type="protein sequence ID" value="ERN10897"/>
    <property type="gene ID" value="AMTR_s03766p00005550"/>
</dbReference>
<evidence type="ECO:0000313" key="6">
    <source>
        <dbReference type="Proteomes" id="UP000017836"/>
    </source>
</evidence>